<name>A0ABS7FSQ9_9ACTN</name>
<evidence type="ECO:0000259" key="2">
    <source>
        <dbReference type="Pfam" id="PF13581"/>
    </source>
</evidence>
<gene>
    <name evidence="3" type="ORF">K1Y72_12700</name>
</gene>
<feature type="domain" description="Histidine kinase/HSP90-like ATPase" evidence="2">
    <location>
        <begin position="18"/>
        <end position="131"/>
    </location>
</feature>
<dbReference type="CDD" id="cd16936">
    <property type="entry name" value="HATPase_RsbW-like"/>
    <property type="match status" value="1"/>
</dbReference>
<dbReference type="RefSeq" id="WP_220166321.1">
    <property type="nucleotide sequence ID" value="NZ_JAIBOA010000007.1"/>
</dbReference>
<comment type="caution">
    <text evidence="3">The sequence shown here is derived from an EMBL/GenBank/DDBJ whole genome shotgun (WGS) entry which is preliminary data.</text>
</comment>
<dbReference type="InterPro" id="IPR003594">
    <property type="entry name" value="HATPase_dom"/>
</dbReference>
<dbReference type="SUPFAM" id="SSF55874">
    <property type="entry name" value="ATPase domain of HSP90 chaperone/DNA topoisomerase II/histidine kinase"/>
    <property type="match status" value="1"/>
</dbReference>
<protein>
    <submittedName>
        <fullName evidence="3">ATP-binding protein</fullName>
    </submittedName>
</protein>
<evidence type="ECO:0000313" key="4">
    <source>
        <dbReference type="Proteomes" id="UP000774570"/>
    </source>
</evidence>
<dbReference type="Pfam" id="PF13581">
    <property type="entry name" value="HATPase_c_2"/>
    <property type="match status" value="1"/>
</dbReference>
<dbReference type="InterPro" id="IPR036890">
    <property type="entry name" value="HATPase_C_sf"/>
</dbReference>
<evidence type="ECO:0000256" key="1">
    <source>
        <dbReference type="ARBA" id="ARBA00022527"/>
    </source>
</evidence>
<dbReference type="PANTHER" id="PTHR35526:SF3">
    <property type="entry name" value="ANTI-SIGMA-F FACTOR RSBW"/>
    <property type="match status" value="1"/>
</dbReference>
<dbReference type="PANTHER" id="PTHR35526">
    <property type="entry name" value="ANTI-SIGMA-F FACTOR RSBW-RELATED"/>
    <property type="match status" value="1"/>
</dbReference>
<proteinExistence type="predicted"/>
<dbReference type="EMBL" id="JAIBOA010000007">
    <property type="protein sequence ID" value="MBW8483235.1"/>
    <property type="molecule type" value="Genomic_DNA"/>
</dbReference>
<keyword evidence="1" id="KW-0418">Kinase</keyword>
<keyword evidence="4" id="KW-1185">Reference proteome</keyword>
<keyword evidence="3" id="KW-0547">Nucleotide-binding</keyword>
<accession>A0ABS7FSQ9</accession>
<evidence type="ECO:0000313" key="3">
    <source>
        <dbReference type="EMBL" id="MBW8483235.1"/>
    </source>
</evidence>
<keyword evidence="1" id="KW-0723">Serine/threonine-protein kinase</keyword>
<dbReference type="GO" id="GO:0005524">
    <property type="term" value="F:ATP binding"/>
    <property type="evidence" value="ECO:0007669"/>
    <property type="project" value="UniProtKB-KW"/>
</dbReference>
<reference evidence="3 4" key="1">
    <citation type="submission" date="2021-07" db="EMBL/GenBank/DDBJ databases">
        <title>Actinomadura sp. PM05-2 isolated from lichen.</title>
        <authorList>
            <person name="Somphong A."/>
            <person name="Phongsopitanun W."/>
            <person name="Tanasupawat S."/>
            <person name="Peongsungnone V."/>
        </authorList>
    </citation>
    <scope>NUCLEOTIDE SEQUENCE [LARGE SCALE GENOMIC DNA]</scope>
    <source>
        <strain evidence="3 4">PM05-2</strain>
    </source>
</reference>
<dbReference type="Proteomes" id="UP000774570">
    <property type="component" value="Unassembled WGS sequence"/>
</dbReference>
<dbReference type="Gene3D" id="3.30.565.10">
    <property type="entry name" value="Histidine kinase-like ATPase, C-terminal domain"/>
    <property type="match status" value="1"/>
</dbReference>
<organism evidence="3 4">
    <name type="scientific">Actinomadura parmotrematis</name>
    <dbReference type="NCBI Taxonomy" id="2864039"/>
    <lineage>
        <taxon>Bacteria</taxon>
        <taxon>Bacillati</taxon>
        <taxon>Actinomycetota</taxon>
        <taxon>Actinomycetes</taxon>
        <taxon>Streptosporangiales</taxon>
        <taxon>Thermomonosporaceae</taxon>
        <taxon>Actinomadura</taxon>
    </lineage>
</organism>
<keyword evidence="1" id="KW-0808">Transferase</keyword>
<dbReference type="InterPro" id="IPR050267">
    <property type="entry name" value="Anti-sigma-factor_SerPK"/>
</dbReference>
<sequence length="147" mass="15311">MSDELRVLAALTLPGMNRSVALTRRFLRDTLVPAHVAARAGVLDDMVLVVDELAGNAVRHTASGRGGTFTVTLLRGPGVLRVEVVDDGAGGARPSVQTGACGESGRGLCIVDALAVRWGHRPHGRGTVVWAEFAGPQARANRCPVGP</sequence>
<keyword evidence="3" id="KW-0067">ATP-binding</keyword>